<accession>A0ABQ1TPU6</accession>
<keyword evidence="3" id="KW-1185">Reference proteome</keyword>
<evidence type="ECO:0000256" key="1">
    <source>
        <dbReference type="SAM" id="Phobius"/>
    </source>
</evidence>
<evidence type="ECO:0000313" key="3">
    <source>
        <dbReference type="Proteomes" id="UP000655016"/>
    </source>
</evidence>
<feature type="transmembrane region" description="Helical" evidence="1">
    <location>
        <begin position="486"/>
        <end position="507"/>
    </location>
</feature>
<dbReference type="PANTHER" id="PTHR34219:SF3">
    <property type="entry name" value="BLL7967 PROTEIN"/>
    <property type="match status" value="1"/>
</dbReference>
<comment type="caution">
    <text evidence="2">The sequence shown here is derived from an EMBL/GenBank/DDBJ whole genome shotgun (WGS) entry which is preliminary data.</text>
</comment>
<protein>
    <recommendedName>
        <fullName evidence="4">PepSY-associated TM region</fullName>
    </recommendedName>
</protein>
<dbReference type="EMBL" id="BMKP01000001">
    <property type="protein sequence ID" value="GGF00894.1"/>
    <property type="molecule type" value="Genomic_DNA"/>
</dbReference>
<sequence>MSNRNYNIYFHTHTVSGIVISVVLFVIFFAGSFSFFRDEIINWERNESAPISREIDLNYDAALKKLDKEYILHGRNITISKHSNESRVNIYAEGTKDTLAPAKQKEGSFFYLDTKNYKTSTYEESYSLGEFLYRLHFLAQVPYPVGYYLSGFIALFFLFAIVTGVLLHWKKIVSNFYVFRPKEKLKTLWTDAHTALGMIGLPFQFVYAVTGAFFMIKLLIVAPAVMTLYKGDQDKLYKELEYTDPEFKFHNKKLTAPFSVDQLVSKAKSNWKDFEITRVMIQNYGDTNMHLLVEGELLSTKKFTGIGKVVYRIADGKEVARKNPETQNQYLDVVKNVLYRIHFGDYGGYVLKIVSFILGIITCFVIISGVMIWLIARDKKNMPEKNRRFNEGVVRIYLAICLSMYPITALAFITTKLFHPLTQSNLYSIYFIGWLLLTLFFIIKKNDAFTNKWCLISGSILGFIIPIANGIVSGNWFWNSFLQNRIQIFFIDFFWIVLASITLYVAFSLKPKEEKIKEL</sequence>
<feature type="transmembrane region" description="Helical" evidence="1">
    <location>
        <begin position="396"/>
        <end position="414"/>
    </location>
</feature>
<keyword evidence="1" id="KW-1133">Transmembrane helix</keyword>
<dbReference type="InterPro" id="IPR005625">
    <property type="entry name" value="PepSY-ass_TM"/>
</dbReference>
<reference evidence="3" key="1">
    <citation type="journal article" date="2019" name="Int. J. Syst. Evol. Microbiol.">
        <title>The Global Catalogue of Microorganisms (GCM) 10K type strain sequencing project: providing services to taxonomists for standard genome sequencing and annotation.</title>
        <authorList>
            <consortium name="The Broad Institute Genomics Platform"/>
            <consortium name="The Broad Institute Genome Sequencing Center for Infectious Disease"/>
            <person name="Wu L."/>
            <person name="Ma J."/>
        </authorList>
    </citation>
    <scope>NUCLEOTIDE SEQUENCE [LARGE SCALE GENOMIC DNA]</scope>
    <source>
        <strain evidence="3">CGMCC 1.16060</strain>
    </source>
</reference>
<feature type="transmembrane region" description="Helical" evidence="1">
    <location>
        <begin position="353"/>
        <end position="375"/>
    </location>
</feature>
<dbReference type="PANTHER" id="PTHR34219">
    <property type="entry name" value="IRON-REGULATED INNER MEMBRANE PROTEIN-RELATED"/>
    <property type="match status" value="1"/>
</dbReference>
<keyword evidence="1" id="KW-0812">Transmembrane</keyword>
<feature type="transmembrane region" description="Helical" evidence="1">
    <location>
        <begin position="145"/>
        <end position="167"/>
    </location>
</feature>
<keyword evidence="1" id="KW-0472">Membrane</keyword>
<feature type="transmembrane region" description="Helical" evidence="1">
    <location>
        <begin position="426"/>
        <end position="443"/>
    </location>
</feature>
<gene>
    <name evidence="2" type="ORF">GCM10011518_07890</name>
</gene>
<proteinExistence type="predicted"/>
<feature type="transmembrane region" description="Helical" evidence="1">
    <location>
        <begin position="455"/>
        <end position="474"/>
    </location>
</feature>
<evidence type="ECO:0008006" key="4">
    <source>
        <dbReference type="Google" id="ProtNLM"/>
    </source>
</evidence>
<dbReference type="Proteomes" id="UP000655016">
    <property type="component" value="Unassembled WGS sequence"/>
</dbReference>
<dbReference type="RefSeq" id="WP_163391751.1">
    <property type="nucleotide sequence ID" value="NZ_BMKP01000001.1"/>
</dbReference>
<evidence type="ECO:0000313" key="2">
    <source>
        <dbReference type="EMBL" id="GGF00894.1"/>
    </source>
</evidence>
<feature type="transmembrane region" description="Helical" evidence="1">
    <location>
        <begin position="12"/>
        <end position="36"/>
    </location>
</feature>
<dbReference type="Pfam" id="PF03929">
    <property type="entry name" value="PepSY_TM"/>
    <property type="match status" value="1"/>
</dbReference>
<feature type="transmembrane region" description="Helical" evidence="1">
    <location>
        <begin position="205"/>
        <end position="229"/>
    </location>
</feature>
<organism evidence="2 3">
    <name type="scientific">Flavobacterium limi</name>
    <dbReference type="NCBI Taxonomy" id="2045105"/>
    <lineage>
        <taxon>Bacteria</taxon>
        <taxon>Pseudomonadati</taxon>
        <taxon>Bacteroidota</taxon>
        <taxon>Flavobacteriia</taxon>
        <taxon>Flavobacteriales</taxon>
        <taxon>Flavobacteriaceae</taxon>
        <taxon>Flavobacterium</taxon>
    </lineage>
</organism>
<name>A0ABQ1TPU6_9FLAO</name>